<keyword evidence="1" id="KW-0175">Coiled coil</keyword>
<keyword evidence="3" id="KW-1185">Reference proteome</keyword>
<dbReference type="RefSeq" id="WP_065081996.1">
    <property type="nucleotide sequence ID" value="NZ_FLSS01000016.1"/>
</dbReference>
<gene>
    <name evidence="2" type="ORF">LX74_03276</name>
</gene>
<feature type="coiled-coil region" evidence="1">
    <location>
        <begin position="113"/>
        <end position="147"/>
    </location>
</feature>
<proteinExistence type="predicted"/>
<dbReference type="EMBL" id="VNHK01000012">
    <property type="protein sequence ID" value="TYO88735.1"/>
    <property type="molecule type" value="Genomic_DNA"/>
</dbReference>
<evidence type="ECO:0008006" key="4">
    <source>
        <dbReference type="Google" id="ProtNLM"/>
    </source>
</evidence>
<reference evidence="2 3" key="1">
    <citation type="submission" date="2019-07" db="EMBL/GenBank/DDBJ databases">
        <title>Genomic Encyclopedia of Archaeal and Bacterial Type Strains, Phase II (KMG-II): from individual species to whole genera.</title>
        <authorList>
            <person name="Goeker M."/>
        </authorList>
    </citation>
    <scope>NUCLEOTIDE SEQUENCE [LARGE SCALE GENOMIC DNA]</scope>
    <source>
        <strain evidence="2 3">DSM 14571</strain>
    </source>
</reference>
<evidence type="ECO:0000313" key="2">
    <source>
        <dbReference type="EMBL" id="TYO88735.1"/>
    </source>
</evidence>
<evidence type="ECO:0000256" key="1">
    <source>
        <dbReference type="SAM" id="Coils"/>
    </source>
</evidence>
<protein>
    <recommendedName>
        <fullName evidence="4">HTH cro/C1-type domain-containing protein</fullName>
    </recommendedName>
</protein>
<evidence type="ECO:0000313" key="3">
    <source>
        <dbReference type="Proteomes" id="UP000324513"/>
    </source>
</evidence>
<name>A0ABY3NCW8_ELIMR</name>
<sequence length="168" mass="19380">MNGDFIRKKIEESGFQLVEVARRMKISPQDLQSKLKSKDIKVSFLLNIAQSINKNVYYFFETKGENFVTDENSNNNGNNNSNIPNVNKLLPTEATSKEKPLLDDKIFMPPDLFTSYDQEFQKLESEIKFLKQENSFLIENKRLLEDKIGLLEGYVKILEYKASGKQTG</sequence>
<organism evidence="2 3">
    <name type="scientific">Elizabethkingia miricola</name>
    <name type="common">Chryseobacterium miricola</name>
    <dbReference type="NCBI Taxonomy" id="172045"/>
    <lineage>
        <taxon>Bacteria</taxon>
        <taxon>Pseudomonadati</taxon>
        <taxon>Bacteroidota</taxon>
        <taxon>Flavobacteriia</taxon>
        <taxon>Flavobacteriales</taxon>
        <taxon>Weeksellaceae</taxon>
        <taxon>Elizabethkingia</taxon>
    </lineage>
</organism>
<dbReference type="Proteomes" id="UP000324513">
    <property type="component" value="Unassembled WGS sequence"/>
</dbReference>
<accession>A0ABY3NCW8</accession>
<comment type="caution">
    <text evidence="2">The sequence shown here is derived from an EMBL/GenBank/DDBJ whole genome shotgun (WGS) entry which is preliminary data.</text>
</comment>